<dbReference type="RefSeq" id="WP_108320786.1">
    <property type="nucleotide sequence ID" value="NZ_CBDRLV010000010.1"/>
</dbReference>
<protein>
    <submittedName>
        <fullName evidence="5">Heavy metal-responsive transcriptional regulator</fullName>
    </submittedName>
</protein>
<dbReference type="Pfam" id="PF09278">
    <property type="entry name" value="MerR-DNA-bind"/>
    <property type="match status" value="1"/>
</dbReference>
<dbReference type="PANTHER" id="PTHR30204:SF94">
    <property type="entry name" value="HEAVY METAL-DEPENDENT TRANSCRIPTIONAL REGULATOR HI_0293-RELATED"/>
    <property type="match status" value="1"/>
</dbReference>
<proteinExistence type="predicted"/>
<evidence type="ECO:0000256" key="3">
    <source>
        <dbReference type="ARBA" id="ARBA00023163"/>
    </source>
</evidence>
<dbReference type="Gene3D" id="1.10.1660.10">
    <property type="match status" value="1"/>
</dbReference>
<evidence type="ECO:0000259" key="4">
    <source>
        <dbReference type="PROSITE" id="PS50937"/>
    </source>
</evidence>
<organism evidence="5 6">
    <name type="scientific">Microbacterium enclense</name>
    <dbReference type="NCBI Taxonomy" id="993073"/>
    <lineage>
        <taxon>Bacteria</taxon>
        <taxon>Bacillati</taxon>
        <taxon>Actinomycetota</taxon>
        <taxon>Actinomycetes</taxon>
        <taxon>Micrococcales</taxon>
        <taxon>Microbacteriaceae</taxon>
        <taxon>Microbacterium</taxon>
    </lineage>
</organism>
<dbReference type="GO" id="GO:0003700">
    <property type="term" value="F:DNA-binding transcription factor activity"/>
    <property type="evidence" value="ECO:0007669"/>
    <property type="project" value="InterPro"/>
</dbReference>
<dbReference type="PANTHER" id="PTHR30204">
    <property type="entry name" value="REDOX-CYCLING DRUG-SENSING TRANSCRIPTIONAL ACTIVATOR SOXR"/>
    <property type="match status" value="1"/>
</dbReference>
<dbReference type="PROSITE" id="PS50937">
    <property type="entry name" value="HTH_MERR_2"/>
    <property type="match status" value="1"/>
</dbReference>
<name>A0A443J583_9MICO</name>
<dbReference type="Pfam" id="PF00376">
    <property type="entry name" value="MerR"/>
    <property type="match status" value="1"/>
</dbReference>
<dbReference type="PRINTS" id="PR00040">
    <property type="entry name" value="HTHMERR"/>
</dbReference>
<dbReference type="Proteomes" id="UP000285970">
    <property type="component" value="Unassembled WGS sequence"/>
</dbReference>
<accession>A0A443J583</accession>
<dbReference type="AlphaFoldDB" id="A0A443J583"/>
<keyword evidence="3" id="KW-0804">Transcription</keyword>
<evidence type="ECO:0000256" key="2">
    <source>
        <dbReference type="ARBA" id="ARBA00023125"/>
    </source>
</evidence>
<keyword evidence="1" id="KW-0805">Transcription regulation</keyword>
<sequence>MRIGELAEAAETTAKTLRFYEDQGLLPATERTPSGYRDYTTAALARINFIHRGQAAGLTLAQIRQILDIRDHGQAPCNHVRDLLDTRLADIDQQLAQLHDLRDTLAALRDQADHVEPDTCSTDQVCRYL</sequence>
<dbReference type="OrthoDB" id="9802039at2"/>
<keyword evidence="2" id="KW-0238">DNA-binding</keyword>
<dbReference type="SMART" id="SM00422">
    <property type="entry name" value="HTH_MERR"/>
    <property type="match status" value="1"/>
</dbReference>
<dbReference type="InterPro" id="IPR000551">
    <property type="entry name" value="MerR-type_HTH_dom"/>
</dbReference>
<dbReference type="EMBL" id="RBZY01000099">
    <property type="protein sequence ID" value="RWR15644.1"/>
    <property type="molecule type" value="Genomic_DNA"/>
</dbReference>
<dbReference type="InterPro" id="IPR009061">
    <property type="entry name" value="DNA-bd_dom_put_sf"/>
</dbReference>
<evidence type="ECO:0000313" key="6">
    <source>
        <dbReference type="Proteomes" id="UP000285970"/>
    </source>
</evidence>
<dbReference type="SUPFAM" id="SSF46955">
    <property type="entry name" value="Putative DNA-binding domain"/>
    <property type="match status" value="1"/>
</dbReference>
<dbReference type="GO" id="GO:0003677">
    <property type="term" value="F:DNA binding"/>
    <property type="evidence" value="ECO:0007669"/>
    <property type="project" value="UniProtKB-KW"/>
</dbReference>
<dbReference type="InterPro" id="IPR047057">
    <property type="entry name" value="MerR_fam"/>
</dbReference>
<reference evidence="5 6" key="1">
    <citation type="journal article" date="2018" name="Front. Microbiol.">
        <title>Novel Insights Into Bacterial Dimethylsulfoniopropionate Catabolism in the East China Sea.</title>
        <authorList>
            <person name="Liu J."/>
            <person name="Liu J."/>
            <person name="Zhang S.H."/>
            <person name="Liang J."/>
            <person name="Lin H."/>
            <person name="Song D."/>
            <person name="Yang G.P."/>
            <person name="Todd J.D."/>
            <person name="Zhang X.H."/>
        </authorList>
    </citation>
    <scope>NUCLEOTIDE SEQUENCE [LARGE SCALE GENOMIC DNA]</scope>
    <source>
        <strain evidence="5 6">ZYFD042</strain>
    </source>
</reference>
<evidence type="ECO:0000313" key="5">
    <source>
        <dbReference type="EMBL" id="RWR15644.1"/>
    </source>
</evidence>
<dbReference type="InterPro" id="IPR015358">
    <property type="entry name" value="Tscrpt_reg_MerR_DNA-bd"/>
</dbReference>
<dbReference type="CDD" id="cd04770">
    <property type="entry name" value="HTH_HMRTR"/>
    <property type="match status" value="1"/>
</dbReference>
<comment type="caution">
    <text evidence="5">The sequence shown here is derived from an EMBL/GenBank/DDBJ whole genome shotgun (WGS) entry which is preliminary data.</text>
</comment>
<evidence type="ECO:0000256" key="1">
    <source>
        <dbReference type="ARBA" id="ARBA00023015"/>
    </source>
</evidence>
<feature type="domain" description="HTH merR-type" evidence="4">
    <location>
        <begin position="1"/>
        <end position="69"/>
    </location>
</feature>
<gene>
    <name evidence="5" type="ORF">D8Y23_15980</name>
</gene>